<dbReference type="GO" id="GO:0007155">
    <property type="term" value="P:cell adhesion"/>
    <property type="evidence" value="ECO:0007669"/>
    <property type="project" value="TreeGrafter"/>
</dbReference>
<reference evidence="7" key="3">
    <citation type="submission" date="2025-09" db="UniProtKB">
        <authorList>
            <consortium name="Ensembl"/>
        </authorList>
    </citation>
    <scope>IDENTIFICATION</scope>
</reference>
<gene>
    <name evidence="7" type="primary">SIGLECL1</name>
</gene>
<dbReference type="PANTHER" id="PTHR12035">
    <property type="entry name" value="SIALIC ACID BINDING IMMUNOGLOBULIN-LIKE LECTIN"/>
    <property type="match status" value="1"/>
</dbReference>
<dbReference type="PANTHER" id="PTHR12035:SF113">
    <property type="entry name" value="RIKEN CDNA 4931406B18 GENE"/>
    <property type="match status" value="1"/>
</dbReference>
<name>A0A673VNM0_SURSU</name>
<dbReference type="Proteomes" id="UP000472268">
    <property type="component" value="Chromosome 16"/>
</dbReference>
<organism evidence="7 8">
    <name type="scientific">Suricata suricatta</name>
    <name type="common">Meerkat</name>
    <dbReference type="NCBI Taxonomy" id="37032"/>
    <lineage>
        <taxon>Eukaryota</taxon>
        <taxon>Metazoa</taxon>
        <taxon>Chordata</taxon>
        <taxon>Craniata</taxon>
        <taxon>Vertebrata</taxon>
        <taxon>Euteleostomi</taxon>
        <taxon>Mammalia</taxon>
        <taxon>Eutheria</taxon>
        <taxon>Laurasiatheria</taxon>
        <taxon>Carnivora</taxon>
        <taxon>Feliformia</taxon>
        <taxon>Herpestidae</taxon>
        <taxon>Suricata</taxon>
    </lineage>
</organism>
<reference evidence="7" key="2">
    <citation type="submission" date="2025-08" db="UniProtKB">
        <authorList>
            <consortium name="Ensembl"/>
        </authorList>
    </citation>
    <scope>IDENTIFICATION</scope>
</reference>
<evidence type="ECO:0000313" key="7">
    <source>
        <dbReference type="Ensembl" id="ENSSSUP00005035020.1"/>
    </source>
</evidence>
<evidence type="ECO:0000256" key="2">
    <source>
        <dbReference type="ARBA" id="ARBA00022692"/>
    </source>
</evidence>
<dbReference type="InterPro" id="IPR051036">
    <property type="entry name" value="SIGLEC"/>
</dbReference>
<keyword evidence="4 6" id="KW-0472">Membrane</keyword>
<feature type="region of interest" description="Disordered" evidence="5">
    <location>
        <begin position="143"/>
        <end position="169"/>
    </location>
</feature>
<evidence type="ECO:0000256" key="6">
    <source>
        <dbReference type="SAM" id="Phobius"/>
    </source>
</evidence>
<proteinExistence type="predicted"/>
<keyword evidence="8" id="KW-1185">Reference proteome</keyword>
<feature type="region of interest" description="Disordered" evidence="5">
    <location>
        <begin position="228"/>
        <end position="249"/>
    </location>
</feature>
<accession>A0A673VNM0</accession>
<comment type="subcellular location">
    <subcellularLocation>
        <location evidence="1">Membrane</location>
        <topology evidence="1">Single-pass membrane protein</topology>
    </subcellularLocation>
</comment>
<evidence type="ECO:0000256" key="1">
    <source>
        <dbReference type="ARBA" id="ARBA00004167"/>
    </source>
</evidence>
<sequence length="249" mass="27318">MAPARLLRSFCSLEKMLLCSCSFHGIPTPSVRWWMGGAPVGANSVDGSVQVTSTIIAPWANSTIRLTEQPKMSTSLLCEGKNQNGTHALSILLMPRKSSFLPQTFMRGLIQGVICGAIAAALLFFCLIPLIMKHIRRNLAGKKCSSQSREELKSPSMPRTQDVSEAQGARKIHNHSIFREPDIAPLTLNFQKKQGKPELLMPMKITCLPAVSNICRITKVHRLLESVTNPDPRSLLSPQSPQAPTCPSH</sequence>
<evidence type="ECO:0000256" key="3">
    <source>
        <dbReference type="ARBA" id="ARBA00022989"/>
    </source>
</evidence>
<dbReference type="Ensembl" id="ENSSSUT00005039889.1">
    <property type="protein sequence ID" value="ENSSSUP00005035020.1"/>
    <property type="gene ID" value="ENSSSUG00005022477.1"/>
</dbReference>
<evidence type="ECO:0000256" key="4">
    <source>
        <dbReference type="ARBA" id="ARBA00023136"/>
    </source>
</evidence>
<dbReference type="AlphaFoldDB" id="A0A673VNM0"/>
<reference evidence="7 8" key="1">
    <citation type="submission" date="2019-05" db="EMBL/GenBank/DDBJ databases">
        <title>A Chromosome-scale Meerkat (S. suricatta) Genome Assembly.</title>
        <authorList>
            <person name="Dudchenko O."/>
            <person name="Lieberman Aiden E."/>
            <person name="Tung J."/>
            <person name="Barreiro L.B."/>
            <person name="Clutton-Brock T.H."/>
        </authorList>
    </citation>
    <scope>NUCLEOTIDE SEQUENCE [LARGE SCALE GENOMIC DNA]</scope>
</reference>
<evidence type="ECO:0000313" key="8">
    <source>
        <dbReference type="Proteomes" id="UP000472268"/>
    </source>
</evidence>
<protein>
    <recommendedName>
        <fullName evidence="9">SIGLEC family like 1</fullName>
    </recommendedName>
</protein>
<evidence type="ECO:0000256" key="5">
    <source>
        <dbReference type="SAM" id="MobiDB-lite"/>
    </source>
</evidence>
<feature type="transmembrane region" description="Helical" evidence="6">
    <location>
        <begin position="109"/>
        <end position="132"/>
    </location>
</feature>
<dbReference type="GO" id="GO:0033691">
    <property type="term" value="F:sialic acid binding"/>
    <property type="evidence" value="ECO:0007669"/>
    <property type="project" value="TreeGrafter"/>
</dbReference>
<keyword evidence="2 6" id="KW-0812">Transmembrane</keyword>
<keyword evidence="3 6" id="KW-1133">Transmembrane helix</keyword>
<evidence type="ECO:0008006" key="9">
    <source>
        <dbReference type="Google" id="ProtNLM"/>
    </source>
</evidence>
<dbReference type="GO" id="GO:0005886">
    <property type="term" value="C:plasma membrane"/>
    <property type="evidence" value="ECO:0007669"/>
    <property type="project" value="TreeGrafter"/>
</dbReference>